<reference evidence="1" key="1">
    <citation type="submission" date="2020-06" db="EMBL/GenBank/DDBJ databases">
        <title>WGS assembly of Ceratodon purpureus strain R40.</title>
        <authorList>
            <person name="Carey S.B."/>
            <person name="Jenkins J."/>
            <person name="Shu S."/>
            <person name="Lovell J.T."/>
            <person name="Sreedasyam A."/>
            <person name="Maumus F."/>
            <person name="Tiley G.P."/>
            <person name="Fernandez-Pozo N."/>
            <person name="Barry K."/>
            <person name="Chen C."/>
            <person name="Wang M."/>
            <person name="Lipzen A."/>
            <person name="Daum C."/>
            <person name="Saski C.A."/>
            <person name="Payton A.C."/>
            <person name="Mcbreen J.C."/>
            <person name="Conrad R.E."/>
            <person name="Kollar L.M."/>
            <person name="Olsson S."/>
            <person name="Huttunen S."/>
            <person name="Landis J.B."/>
            <person name="Wickett N.J."/>
            <person name="Johnson M.G."/>
            <person name="Rensing S.A."/>
            <person name="Grimwood J."/>
            <person name="Schmutz J."/>
            <person name="Mcdaniel S.F."/>
        </authorList>
    </citation>
    <scope>NUCLEOTIDE SEQUENCE</scope>
    <source>
        <strain evidence="1">R40</strain>
    </source>
</reference>
<keyword evidence="2" id="KW-1185">Reference proteome</keyword>
<dbReference type="Pfam" id="PF16062">
    <property type="entry name" value="MavL-like"/>
    <property type="match status" value="1"/>
</dbReference>
<dbReference type="Proteomes" id="UP000822688">
    <property type="component" value="Chromosome 10"/>
</dbReference>
<accession>A0A8T0GJ01</accession>
<comment type="caution">
    <text evidence="1">The sequence shown here is derived from an EMBL/GenBank/DDBJ whole genome shotgun (WGS) entry which is preliminary data.</text>
</comment>
<dbReference type="AlphaFoldDB" id="A0A8T0GJ01"/>
<organism evidence="1 2">
    <name type="scientific">Ceratodon purpureus</name>
    <name type="common">Fire moss</name>
    <name type="synonym">Dicranum purpureum</name>
    <dbReference type="NCBI Taxonomy" id="3225"/>
    <lineage>
        <taxon>Eukaryota</taxon>
        <taxon>Viridiplantae</taxon>
        <taxon>Streptophyta</taxon>
        <taxon>Embryophyta</taxon>
        <taxon>Bryophyta</taxon>
        <taxon>Bryophytina</taxon>
        <taxon>Bryopsida</taxon>
        <taxon>Dicranidae</taxon>
        <taxon>Pseudoditrichales</taxon>
        <taxon>Ditrichaceae</taxon>
        <taxon>Ceratodon</taxon>
    </lineage>
</organism>
<gene>
    <name evidence="1" type="ORF">KC19_10G008100</name>
</gene>
<protein>
    <submittedName>
        <fullName evidence="1">Uncharacterized protein</fullName>
    </submittedName>
</protein>
<sequence length="460" mass="51012">MATTVRDIDTLLRASEEFFNAGAHPPTSANLIASILERSSDRARTGAQIVAHANATRVLLHSQVVPLLEAFLAFKRRHGTERERLLYRDMTPGWFVRRLIRNRPLSFYNPRDKTVLRDGSVPPGRDWELVGTSREGKIKLHEYLSYDEVQVGALLGVSSPTFFINSGERYNKGKLEKPGSFEPEGIIVGLVGARFKKQDKMESQHMIVSEKFSRPEFGYGVEGAERNPVAAAKLQFFAKLYSQPSRSAPRFYFPSHVEAVADRSGKFYRLSNGSFFNIAAYKARIRIPIECLFVEANARAEEAGKVAYVFVVGLGLGLWMECKEQPRWFVEVVAEVLQSICLPHVADVDLNWFPSDVNTCAGVNSGETLTGAGGNQIAIHFTTRSPADRLASSSPPKLLVVSYAWDGNSFPGNEYWNGLLSSSGDSAAACCSTIVELQNAWINVGFLDRNHLIQPVKCTT</sequence>
<proteinExistence type="predicted"/>
<dbReference type="InterPro" id="IPR032063">
    <property type="entry name" value="MavL-like"/>
</dbReference>
<name>A0A8T0GJ01_CERPU</name>
<evidence type="ECO:0000313" key="1">
    <source>
        <dbReference type="EMBL" id="KAG0558149.1"/>
    </source>
</evidence>
<evidence type="ECO:0000313" key="2">
    <source>
        <dbReference type="Proteomes" id="UP000822688"/>
    </source>
</evidence>
<dbReference type="EMBL" id="CM026431">
    <property type="protein sequence ID" value="KAG0558149.1"/>
    <property type="molecule type" value="Genomic_DNA"/>
</dbReference>